<protein>
    <submittedName>
        <fullName evidence="3">Uncharacterized protein</fullName>
    </submittedName>
</protein>
<evidence type="ECO:0000313" key="4">
    <source>
        <dbReference type="Proteomes" id="UP000236449"/>
    </source>
</evidence>
<gene>
    <name evidence="2" type="ORF">C1N32_19485</name>
    <name evidence="1" type="ORF">C1O25_13330</name>
    <name evidence="3" type="ORF">DET48_11745</name>
</gene>
<dbReference type="GeneID" id="94024328"/>
<dbReference type="Proteomes" id="UP000236449">
    <property type="component" value="Unassembled WGS sequence"/>
</dbReference>
<reference evidence="3 6" key="2">
    <citation type="submission" date="2018-06" db="EMBL/GenBank/DDBJ databases">
        <title>Freshwater and sediment microbial communities from various areas in North America, analyzing microbe dynamics in response to fracking.</title>
        <authorList>
            <person name="Lamendella R."/>
        </authorList>
    </citation>
    <scope>NUCLEOTIDE SEQUENCE [LARGE SCALE GENOMIC DNA]</scope>
    <source>
        <strain evidence="3 6">99A</strain>
    </source>
</reference>
<name>A0A2J8GUM7_VIBDI</name>
<sequence length="62" mass="7364">MFTIEGVCDWCKRPSLLLTKHEYVDGKAHHSCERCNDFARMDVRQFNIAEQAMRERQQPHSL</sequence>
<accession>A0A2J8GUM7</accession>
<dbReference type="RefSeq" id="WP_042488375.1">
    <property type="nucleotide sequence ID" value="NZ_CBCRWT010000011.1"/>
</dbReference>
<evidence type="ECO:0000313" key="6">
    <source>
        <dbReference type="Proteomes" id="UP000248729"/>
    </source>
</evidence>
<evidence type="ECO:0000313" key="5">
    <source>
        <dbReference type="Proteomes" id="UP000236547"/>
    </source>
</evidence>
<evidence type="ECO:0000313" key="2">
    <source>
        <dbReference type="EMBL" id="PNI01815.1"/>
    </source>
</evidence>
<organism evidence="3 6">
    <name type="scientific">Vibrio diazotrophicus</name>
    <dbReference type="NCBI Taxonomy" id="685"/>
    <lineage>
        <taxon>Bacteria</taxon>
        <taxon>Pseudomonadati</taxon>
        <taxon>Pseudomonadota</taxon>
        <taxon>Gammaproteobacteria</taxon>
        <taxon>Vibrionales</taxon>
        <taxon>Vibrionaceae</taxon>
        <taxon>Vibrio</taxon>
    </lineage>
</organism>
<dbReference type="OrthoDB" id="5917768at2"/>
<dbReference type="EMBL" id="QLTR01000017">
    <property type="protein sequence ID" value="RAS61513.1"/>
    <property type="molecule type" value="Genomic_DNA"/>
</dbReference>
<dbReference type="Proteomes" id="UP000248729">
    <property type="component" value="Unassembled WGS sequence"/>
</dbReference>
<keyword evidence="5" id="KW-1185">Reference proteome</keyword>
<evidence type="ECO:0000313" key="3">
    <source>
        <dbReference type="EMBL" id="RAS61513.1"/>
    </source>
</evidence>
<proteinExistence type="predicted"/>
<dbReference type="EMBL" id="POSK01000018">
    <property type="protein sequence ID" value="PNI01815.1"/>
    <property type="molecule type" value="Genomic_DNA"/>
</dbReference>
<reference evidence="4 5" key="1">
    <citation type="submission" date="2018-01" db="EMBL/GenBank/DDBJ databases">
        <title>Draft genome sequences of six Vibrio diazotrophicus strains isolated from deep-sea sediments of the Baltic Sea.</title>
        <authorList>
            <person name="Castillo D."/>
            <person name="Vandieken V."/>
            <person name="Chiang O."/>
            <person name="Middelboe M."/>
        </authorList>
    </citation>
    <scope>NUCLEOTIDE SEQUENCE [LARGE SCALE GENOMIC DNA]</scope>
    <source>
        <strain evidence="2 4">60.27F</strain>
        <strain evidence="1 5">65.10M</strain>
    </source>
</reference>
<dbReference type="AlphaFoldDB" id="A0A2J8GUM7"/>
<comment type="caution">
    <text evidence="3">The sequence shown here is derived from an EMBL/GenBank/DDBJ whole genome shotgun (WGS) entry which is preliminary data.</text>
</comment>
<evidence type="ECO:0000313" key="1">
    <source>
        <dbReference type="EMBL" id="PNI00166.1"/>
    </source>
</evidence>
<dbReference type="EMBL" id="POSM01000018">
    <property type="protein sequence ID" value="PNI00166.1"/>
    <property type="molecule type" value="Genomic_DNA"/>
</dbReference>
<dbReference type="Proteomes" id="UP000236547">
    <property type="component" value="Unassembled WGS sequence"/>
</dbReference>